<dbReference type="OrthoDB" id="6271079at2759"/>
<dbReference type="EMBL" id="UZAN01054057">
    <property type="protein sequence ID" value="VDP90262.1"/>
    <property type="molecule type" value="Genomic_DNA"/>
</dbReference>
<evidence type="ECO:0000313" key="1">
    <source>
        <dbReference type="EMBL" id="VDP90262.1"/>
    </source>
</evidence>
<keyword evidence="2" id="KW-1185">Reference proteome</keyword>
<dbReference type="Proteomes" id="UP000272942">
    <property type="component" value="Unassembled WGS sequence"/>
</dbReference>
<dbReference type="AlphaFoldDB" id="A0A183B1A5"/>
<gene>
    <name evidence="1" type="ORF">ECPE_LOCUS12990</name>
</gene>
<name>A0A183B1A5_9TREM</name>
<dbReference type="WBParaSite" id="ECPE_0001302801-mRNA-1">
    <property type="protein sequence ID" value="ECPE_0001302801-mRNA-1"/>
    <property type="gene ID" value="ECPE_0001302801"/>
</dbReference>
<sequence length="91" mass="10382">MLHVLLSIRRTPDGQKLFDMELAEFRVSLVASWSEDEGVKIMEETDGFEVITSLPDAVRVVCRKLDDGQFYFIPEPDSSADSNDEPEEMEQ</sequence>
<reference evidence="1 2" key="2">
    <citation type="submission" date="2018-11" db="EMBL/GenBank/DDBJ databases">
        <authorList>
            <consortium name="Pathogen Informatics"/>
        </authorList>
    </citation>
    <scope>NUCLEOTIDE SEQUENCE [LARGE SCALE GENOMIC DNA]</scope>
    <source>
        <strain evidence="1 2">Egypt</strain>
    </source>
</reference>
<protein>
    <submittedName>
        <fullName evidence="3">Phage tail protein</fullName>
    </submittedName>
</protein>
<reference evidence="3" key="1">
    <citation type="submission" date="2016-06" db="UniProtKB">
        <authorList>
            <consortium name="WormBaseParasite"/>
        </authorList>
    </citation>
    <scope>IDENTIFICATION</scope>
</reference>
<evidence type="ECO:0000313" key="3">
    <source>
        <dbReference type="WBParaSite" id="ECPE_0001302801-mRNA-1"/>
    </source>
</evidence>
<organism evidence="3">
    <name type="scientific">Echinostoma caproni</name>
    <dbReference type="NCBI Taxonomy" id="27848"/>
    <lineage>
        <taxon>Eukaryota</taxon>
        <taxon>Metazoa</taxon>
        <taxon>Spiralia</taxon>
        <taxon>Lophotrochozoa</taxon>
        <taxon>Platyhelminthes</taxon>
        <taxon>Trematoda</taxon>
        <taxon>Digenea</taxon>
        <taxon>Plagiorchiida</taxon>
        <taxon>Echinostomata</taxon>
        <taxon>Echinostomatoidea</taxon>
        <taxon>Echinostomatidae</taxon>
        <taxon>Echinostoma</taxon>
    </lineage>
</organism>
<evidence type="ECO:0000313" key="2">
    <source>
        <dbReference type="Proteomes" id="UP000272942"/>
    </source>
</evidence>
<proteinExistence type="predicted"/>
<accession>A0A183B1A5</accession>